<evidence type="ECO:0000256" key="1">
    <source>
        <dbReference type="SAM" id="MobiDB-lite"/>
    </source>
</evidence>
<proteinExistence type="predicted"/>
<evidence type="ECO:0000313" key="2">
    <source>
        <dbReference type="EMBL" id="ERM02006.1"/>
    </source>
</evidence>
<feature type="region of interest" description="Disordered" evidence="1">
    <location>
        <begin position="31"/>
        <end position="51"/>
    </location>
</feature>
<comment type="caution">
    <text evidence="2">The sequence shown here is derived from an EMBL/GenBank/DDBJ whole genome shotgun (WGS) entry which is preliminary data.</text>
</comment>
<evidence type="ECO:0000313" key="3">
    <source>
        <dbReference type="Proteomes" id="UP000016842"/>
    </source>
</evidence>
<reference evidence="2 3" key="1">
    <citation type="journal article" date="2014" name="FEMS Microbiol. Lett.">
        <title>Genome sequencing analysis reveals virulence-related gene content of Ochrobactrum intermedium strain 229E, a urease-positive strain isolated from the human gastric niche.</title>
        <authorList>
            <person name="Kulkarni G.J."/>
            <person name="Shetty S."/>
            <person name="Dharne M.S."/>
            <person name="Shouche Y.S."/>
        </authorList>
    </citation>
    <scope>NUCLEOTIDE SEQUENCE [LARGE SCALE GENOMIC DNA]</scope>
    <source>
        <strain evidence="2 3">229E</strain>
    </source>
</reference>
<dbReference type="Proteomes" id="UP000016842">
    <property type="component" value="Unassembled WGS sequence"/>
</dbReference>
<gene>
    <name evidence="2" type="ORF">Q644_18810</name>
</gene>
<dbReference type="EMBL" id="ASXJ01000114">
    <property type="protein sequence ID" value="ERM02006.1"/>
    <property type="molecule type" value="Genomic_DNA"/>
</dbReference>
<name>U4VGV0_9HYPH</name>
<sequence>MKFDKALFYSAFLFFEMMFWRPKRQKYLRPKLEHDSEKGGNGLRREISLSD</sequence>
<organism evidence="2 3">
    <name type="scientific">Brucella intermedia 229E</name>
    <dbReference type="NCBI Taxonomy" id="1337887"/>
    <lineage>
        <taxon>Bacteria</taxon>
        <taxon>Pseudomonadati</taxon>
        <taxon>Pseudomonadota</taxon>
        <taxon>Alphaproteobacteria</taxon>
        <taxon>Hyphomicrobiales</taxon>
        <taxon>Brucellaceae</taxon>
        <taxon>Brucella/Ochrobactrum group</taxon>
        <taxon>Brucella</taxon>
    </lineage>
</organism>
<protein>
    <submittedName>
        <fullName evidence="2">Uncharacterized protein</fullName>
    </submittedName>
</protein>
<dbReference type="PATRIC" id="fig|1337887.3.peg.2265"/>
<dbReference type="AlphaFoldDB" id="U4VGV0"/>
<accession>U4VGV0</accession>